<dbReference type="InterPro" id="IPR000999">
    <property type="entry name" value="RNase_III_dom"/>
</dbReference>
<dbReference type="CDD" id="cd00593">
    <property type="entry name" value="RIBOc"/>
    <property type="match status" value="1"/>
</dbReference>
<dbReference type="GO" id="GO:0005762">
    <property type="term" value="C:mitochondrial large ribosomal subunit"/>
    <property type="evidence" value="ECO:0007669"/>
    <property type="project" value="TreeGrafter"/>
</dbReference>
<keyword evidence="3" id="KW-0809">Transit peptide</keyword>
<keyword evidence="11" id="KW-1185">Reference proteome</keyword>
<evidence type="ECO:0000256" key="1">
    <source>
        <dbReference type="ARBA" id="ARBA00004173"/>
    </source>
</evidence>
<dbReference type="GO" id="GO:0070125">
    <property type="term" value="P:mitochondrial translational elongation"/>
    <property type="evidence" value="ECO:0007669"/>
    <property type="project" value="TreeGrafter"/>
</dbReference>
<evidence type="ECO:0000313" key="11">
    <source>
        <dbReference type="Proteomes" id="UP001159428"/>
    </source>
</evidence>
<sequence>MNMATTAVKEVVVCSTLLRQCCSQWKGFPQMNVLNSASVISGVRFFRGSNRDKRRRERNLRLKLKEREGIQPLVFNKKEFFRRNFERELFAFKNRLGLTFQDDNTLRTALTHESYKHDGRKGSVHTQENNGKLSLIGVTASSLYIVDHLCNTYPSLPCLGVRCLHDFLMGRSTIVKLSKLIALADLIRMEHDLDELNKEKHLDYRQEDVICDAFFAFIGAIYIDQGPAEARRFVDDFVITQLQGEELHKILHFPSAEIVLTNIFITGGKEKPVARVIQESGVKTNFPIYVVGVFSGEQMISEEGVEGEVINTLSNNLETVTSLVKAQSAIIENLSNQVSTVVKGTGYEKEFKQIFDKFANHTKKIQNVTKKLNKTVSHINELAAVWSETTITFSKDFKKPKREKQGKPKMR</sequence>
<evidence type="ECO:0000259" key="9">
    <source>
        <dbReference type="PROSITE" id="PS50142"/>
    </source>
</evidence>
<dbReference type="PANTHER" id="PTHR11207">
    <property type="entry name" value="RIBONUCLEASE III"/>
    <property type="match status" value="1"/>
</dbReference>
<dbReference type="AlphaFoldDB" id="A0AAU9XL82"/>
<evidence type="ECO:0000313" key="10">
    <source>
        <dbReference type="EMBL" id="CAH3151743.1"/>
    </source>
</evidence>
<dbReference type="GO" id="GO:0070877">
    <property type="term" value="C:microprocessor complex"/>
    <property type="evidence" value="ECO:0007669"/>
    <property type="project" value="TreeGrafter"/>
</dbReference>
<evidence type="ECO:0000256" key="7">
    <source>
        <dbReference type="ARBA" id="ARBA00024034"/>
    </source>
</evidence>
<dbReference type="Pfam" id="PF22892">
    <property type="entry name" value="DSRM_MRPL44"/>
    <property type="match status" value="1"/>
</dbReference>
<evidence type="ECO:0000256" key="5">
    <source>
        <dbReference type="ARBA" id="ARBA00023128"/>
    </source>
</evidence>
<dbReference type="GO" id="GO:0003723">
    <property type="term" value="F:RNA binding"/>
    <property type="evidence" value="ECO:0007669"/>
    <property type="project" value="UniProtKB-KW"/>
</dbReference>
<dbReference type="SUPFAM" id="SSF69065">
    <property type="entry name" value="RNase III domain-like"/>
    <property type="match status" value="1"/>
</dbReference>
<comment type="subcellular location">
    <subcellularLocation>
        <location evidence="1">Mitochondrion</location>
    </subcellularLocation>
</comment>
<organism evidence="10 11">
    <name type="scientific">Pocillopora meandrina</name>
    <dbReference type="NCBI Taxonomy" id="46732"/>
    <lineage>
        <taxon>Eukaryota</taxon>
        <taxon>Metazoa</taxon>
        <taxon>Cnidaria</taxon>
        <taxon>Anthozoa</taxon>
        <taxon>Hexacorallia</taxon>
        <taxon>Scleractinia</taxon>
        <taxon>Astrocoeniina</taxon>
        <taxon>Pocilloporidae</taxon>
        <taxon>Pocillopora</taxon>
    </lineage>
</organism>
<accession>A0AAU9XL82</accession>
<dbReference type="Gene3D" id="1.20.1480.30">
    <property type="entry name" value="Designed four-helix bundle protein"/>
    <property type="match status" value="1"/>
</dbReference>
<feature type="domain" description="RNase III" evidence="9">
    <location>
        <begin position="89"/>
        <end position="226"/>
    </location>
</feature>
<dbReference type="EMBL" id="CALNXJ010000049">
    <property type="protein sequence ID" value="CAH3151743.1"/>
    <property type="molecule type" value="Genomic_DNA"/>
</dbReference>
<name>A0AAU9XL82_9CNID</name>
<proteinExistence type="inferred from homology"/>
<dbReference type="GO" id="GO:0004525">
    <property type="term" value="F:ribonuclease III activity"/>
    <property type="evidence" value="ECO:0007669"/>
    <property type="project" value="InterPro"/>
</dbReference>
<keyword evidence="2" id="KW-0694">RNA-binding</keyword>
<dbReference type="Gene3D" id="3.30.160.20">
    <property type="match status" value="1"/>
</dbReference>
<evidence type="ECO:0000256" key="8">
    <source>
        <dbReference type="ARBA" id="ARBA00035187"/>
    </source>
</evidence>
<dbReference type="SMART" id="SM00535">
    <property type="entry name" value="RIBOc"/>
    <property type="match status" value="1"/>
</dbReference>
<gene>
    <name evidence="10" type="ORF">PMEA_00025395</name>
</gene>
<evidence type="ECO:0000256" key="3">
    <source>
        <dbReference type="ARBA" id="ARBA00022946"/>
    </source>
</evidence>
<comment type="similarity">
    <text evidence="7">Belongs to the ribonuclease III family. Mitochondrion-specific ribosomal protein mL44 subfamily.</text>
</comment>
<dbReference type="Pfam" id="PF22935">
    <property type="entry name" value="RM44_endonuclase"/>
    <property type="match status" value="1"/>
</dbReference>
<protein>
    <recommendedName>
        <fullName evidence="8">Large ribosomal subunit protein mL44</fullName>
    </recommendedName>
</protein>
<dbReference type="InterPro" id="IPR044444">
    <property type="entry name" value="Ribosomal_mL44_DSRM_metazoa"/>
</dbReference>
<dbReference type="InterPro" id="IPR055189">
    <property type="entry name" value="RM44_endonuclase"/>
</dbReference>
<keyword evidence="6" id="KW-0687">Ribonucleoprotein</keyword>
<reference evidence="10 11" key="1">
    <citation type="submission" date="2022-05" db="EMBL/GenBank/DDBJ databases">
        <authorList>
            <consortium name="Genoscope - CEA"/>
            <person name="William W."/>
        </authorList>
    </citation>
    <scope>NUCLEOTIDE SEQUENCE [LARGE SCALE GENOMIC DNA]</scope>
</reference>
<evidence type="ECO:0000256" key="6">
    <source>
        <dbReference type="ARBA" id="ARBA00023274"/>
    </source>
</evidence>
<dbReference type="PANTHER" id="PTHR11207:SF5">
    <property type="entry name" value="LARGE RIBOSOMAL SUBUNIT PROTEIN ML44"/>
    <property type="match status" value="1"/>
</dbReference>
<dbReference type="Proteomes" id="UP001159428">
    <property type="component" value="Unassembled WGS sequence"/>
</dbReference>
<keyword evidence="4" id="KW-0689">Ribosomal protein</keyword>
<comment type="caution">
    <text evidence="10">The sequence shown here is derived from an EMBL/GenBank/DDBJ whole genome shotgun (WGS) entry which is preliminary data.</text>
</comment>
<evidence type="ECO:0000256" key="2">
    <source>
        <dbReference type="ARBA" id="ARBA00022884"/>
    </source>
</evidence>
<dbReference type="InterPro" id="IPR036389">
    <property type="entry name" value="RNase_III_sf"/>
</dbReference>
<dbReference type="Gene3D" id="1.10.1520.10">
    <property type="entry name" value="Ribonuclease III domain"/>
    <property type="match status" value="1"/>
</dbReference>
<evidence type="ECO:0000256" key="4">
    <source>
        <dbReference type="ARBA" id="ARBA00022980"/>
    </source>
</evidence>
<keyword evidence="5" id="KW-0496">Mitochondrion</keyword>
<dbReference type="GO" id="GO:0006396">
    <property type="term" value="P:RNA processing"/>
    <property type="evidence" value="ECO:0007669"/>
    <property type="project" value="InterPro"/>
</dbReference>
<dbReference type="PROSITE" id="PS50142">
    <property type="entry name" value="RNASE_3_2"/>
    <property type="match status" value="1"/>
</dbReference>